<evidence type="ECO:0000313" key="2">
    <source>
        <dbReference type="EMBL" id="PIK34448.1"/>
    </source>
</evidence>
<proteinExistence type="predicted"/>
<sequence length="168" mass="20200">MMMWVLGLLVGHPTETHLDRHIHWPIQGTKEADVWFSSRRVIAGYYRIHWGSLMHFVCNLGHEHHTMHFKNCKIWLSTIWMFVKFFGLIYGNLFVYFMYLLRIFLEKKEERTVAFVREHVGELITIIMGIGVAILVSKGRDIRHNWDKFRLTINLMYEAKDRVFWEDS</sequence>
<evidence type="ECO:0000256" key="1">
    <source>
        <dbReference type="SAM" id="Phobius"/>
    </source>
</evidence>
<dbReference type="EMBL" id="MRZV01002170">
    <property type="protein sequence ID" value="PIK34448.1"/>
    <property type="molecule type" value="Genomic_DNA"/>
</dbReference>
<comment type="caution">
    <text evidence="2">The sequence shown here is derived from an EMBL/GenBank/DDBJ whole genome shotgun (WGS) entry which is preliminary data.</text>
</comment>
<protein>
    <submittedName>
        <fullName evidence="2">Uncharacterized protein</fullName>
    </submittedName>
</protein>
<feature type="transmembrane region" description="Helical" evidence="1">
    <location>
        <begin position="119"/>
        <end position="136"/>
    </location>
</feature>
<accession>A0A2G8JFE4</accession>
<gene>
    <name evidence="2" type="ORF">BSL78_28725</name>
</gene>
<dbReference type="Proteomes" id="UP000230750">
    <property type="component" value="Unassembled WGS sequence"/>
</dbReference>
<organism evidence="2 3">
    <name type="scientific">Stichopus japonicus</name>
    <name type="common">Sea cucumber</name>
    <dbReference type="NCBI Taxonomy" id="307972"/>
    <lineage>
        <taxon>Eukaryota</taxon>
        <taxon>Metazoa</taxon>
        <taxon>Echinodermata</taxon>
        <taxon>Eleutherozoa</taxon>
        <taxon>Echinozoa</taxon>
        <taxon>Holothuroidea</taxon>
        <taxon>Aspidochirotacea</taxon>
        <taxon>Aspidochirotida</taxon>
        <taxon>Stichopodidae</taxon>
        <taxon>Apostichopus</taxon>
    </lineage>
</organism>
<keyword evidence="1" id="KW-0472">Membrane</keyword>
<evidence type="ECO:0000313" key="3">
    <source>
        <dbReference type="Proteomes" id="UP000230750"/>
    </source>
</evidence>
<keyword evidence="3" id="KW-1185">Reference proteome</keyword>
<keyword evidence="1" id="KW-1133">Transmembrane helix</keyword>
<name>A0A2G8JFE4_STIJA</name>
<reference evidence="2 3" key="1">
    <citation type="journal article" date="2017" name="PLoS Biol.">
        <title>The sea cucumber genome provides insights into morphological evolution and visceral regeneration.</title>
        <authorList>
            <person name="Zhang X."/>
            <person name="Sun L."/>
            <person name="Yuan J."/>
            <person name="Sun Y."/>
            <person name="Gao Y."/>
            <person name="Zhang L."/>
            <person name="Li S."/>
            <person name="Dai H."/>
            <person name="Hamel J.F."/>
            <person name="Liu C."/>
            <person name="Yu Y."/>
            <person name="Liu S."/>
            <person name="Lin W."/>
            <person name="Guo K."/>
            <person name="Jin S."/>
            <person name="Xu P."/>
            <person name="Storey K.B."/>
            <person name="Huan P."/>
            <person name="Zhang T."/>
            <person name="Zhou Y."/>
            <person name="Zhang J."/>
            <person name="Lin C."/>
            <person name="Li X."/>
            <person name="Xing L."/>
            <person name="Huo D."/>
            <person name="Sun M."/>
            <person name="Wang L."/>
            <person name="Mercier A."/>
            <person name="Li F."/>
            <person name="Yang H."/>
            <person name="Xiang J."/>
        </authorList>
    </citation>
    <scope>NUCLEOTIDE SEQUENCE [LARGE SCALE GENOMIC DNA]</scope>
    <source>
        <strain evidence="2">Shaxun</strain>
        <tissue evidence="2">Muscle</tissue>
    </source>
</reference>
<feature type="transmembrane region" description="Helical" evidence="1">
    <location>
        <begin position="74"/>
        <end position="99"/>
    </location>
</feature>
<dbReference type="AlphaFoldDB" id="A0A2G8JFE4"/>
<keyword evidence="1" id="KW-0812">Transmembrane</keyword>